<organism evidence="2 3">
    <name type="scientific">Oncorhynchus mykiss</name>
    <name type="common">Rainbow trout</name>
    <name type="synonym">Salmo gairdneri</name>
    <dbReference type="NCBI Taxonomy" id="8022"/>
    <lineage>
        <taxon>Eukaryota</taxon>
        <taxon>Metazoa</taxon>
        <taxon>Chordata</taxon>
        <taxon>Craniata</taxon>
        <taxon>Vertebrata</taxon>
        <taxon>Euteleostomi</taxon>
        <taxon>Actinopterygii</taxon>
        <taxon>Neopterygii</taxon>
        <taxon>Teleostei</taxon>
        <taxon>Protacanthopterygii</taxon>
        <taxon>Salmoniformes</taxon>
        <taxon>Salmonidae</taxon>
        <taxon>Salmoninae</taxon>
        <taxon>Oncorhynchus</taxon>
    </lineage>
</organism>
<keyword evidence="1" id="KW-0472">Membrane</keyword>
<evidence type="ECO:0000256" key="1">
    <source>
        <dbReference type="SAM" id="Phobius"/>
    </source>
</evidence>
<dbReference type="AlphaFoldDB" id="A0A8K9UDT3"/>
<keyword evidence="1" id="KW-0812">Transmembrane</keyword>
<feature type="transmembrane region" description="Helical" evidence="1">
    <location>
        <begin position="7"/>
        <end position="29"/>
    </location>
</feature>
<name>A0A8K9UDT3_ONCMY</name>
<reference evidence="2" key="3">
    <citation type="submission" date="2025-09" db="UniProtKB">
        <authorList>
            <consortium name="Ensembl"/>
        </authorList>
    </citation>
    <scope>IDENTIFICATION</scope>
</reference>
<protein>
    <submittedName>
        <fullName evidence="2">Uncharacterized protein</fullName>
    </submittedName>
</protein>
<accession>A0A8K9UDT3</accession>
<evidence type="ECO:0000313" key="2">
    <source>
        <dbReference type="Ensembl" id="ENSOMYP00000107080.1"/>
    </source>
</evidence>
<proteinExistence type="predicted"/>
<dbReference type="Ensembl" id="ENSOMYT00000123533.1">
    <property type="protein sequence ID" value="ENSOMYP00000107080.1"/>
    <property type="gene ID" value="ENSOMYG00000061407.1"/>
</dbReference>
<sequence>MVPEVLLCSLNGIVACYVLLVQLFCHVLQPSLRDEFDVTRCACSLLATSQRSSGLPHSTAVGRLWWIYMQVRKYILYISVYIIHELQKIFIIYASFSTIGLYCYSLLLFFIRYWLLNYPSHGACGGQPCSLTEKFGVPGQRTQTSTLPLYCRTSLWTGVQHIEHVKSYAPHIHHVVLFLECRPL</sequence>
<reference evidence="2" key="2">
    <citation type="submission" date="2025-08" db="UniProtKB">
        <authorList>
            <consortium name="Ensembl"/>
        </authorList>
    </citation>
    <scope>IDENTIFICATION</scope>
</reference>
<keyword evidence="3" id="KW-1185">Reference proteome</keyword>
<dbReference type="Proteomes" id="UP000694395">
    <property type="component" value="Chromosome 31"/>
</dbReference>
<reference evidence="2" key="1">
    <citation type="submission" date="2020-07" db="EMBL/GenBank/DDBJ databases">
        <title>A long reads based de novo assembly of the rainbow trout Arlee double haploid line genome.</title>
        <authorList>
            <person name="Gao G."/>
            <person name="Palti Y."/>
        </authorList>
    </citation>
    <scope>NUCLEOTIDE SEQUENCE [LARGE SCALE GENOMIC DNA]</scope>
</reference>
<evidence type="ECO:0000313" key="3">
    <source>
        <dbReference type="Proteomes" id="UP000694395"/>
    </source>
</evidence>
<feature type="transmembrane region" description="Helical" evidence="1">
    <location>
        <begin position="90"/>
        <end position="115"/>
    </location>
</feature>
<keyword evidence="1" id="KW-1133">Transmembrane helix</keyword>